<protein>
    <recommendedName>
        <fullName evidence="14">3-phosphoshikimate 1-carboxyvinyltransferase</fullName>
        <ecNumber evidence="14">2.5.1.19</ecNumber>
    </recommendedName>
    <alternativeName>
        <fullName evidence="14">5-enolpyruvylshikimate-3-phosphate synthase</fullName>
        <shortName evidence="14">EPSP synthase</shortName>
        <shortName evidence="14">EPSPS</shortName>
    </alternativeName>
</protein>
<comment type="caution">
    <text evidence="14">Lacks conserved residue(s) required for the propagation of feature annotation.</text>
</comment>
<keyword evidence="5 14" id="KW-0963">Cytoplasm</keyword>
<dbReference type="Pfam" id="PF20463">
    <property type="entry name" value="PDH_C"/>
    <property type="match status" value="1"/>
</dbReference>
<evidence type="ECO:0000256" key="11">
    <source>
        <dbReference type="ARBA" id="ARBA00023141"/>
    </source>
</evidence>
<keyword evidence="8 14" id="KW-0808">Transferase</keyword>
<feature type="binding site" evidence="14">
    <location>
        <position position="675"/>
    </location>
    <ligand>
        <name>phosphoenolpyruvate</name>
        <dbReference type="ChEBI" id="CHEBI:58702"/>
    </ligand>
</feature>
<dbReference type="EC" id="2.5.1.19" evidence="14"/>
<keyword evidence="9 17" id="KW-0560">Oxidoreductase</keyword>
<dbReference type="HAMAP" id="MF_00210">
    <property type="entry name" value="EPSP_synth"/>
    <property type="match status" value="1"/>
</dbReference>
<evidence type="ECO:0000259" key="16">
    <source>
        <dbReference type="PROSITE" id="PS51176"/>
    </source>
</evidence>
<dbReference type="InterPro" id="IPR013792">
    <property type="entry name" value="RNA3'P_cycl/enolpyr_Trfase_a/b"/>
</dbReference>
<dbReference type="CDD" id="cd01556">
    <property type="entry name" value="EPSP_synthase"/>
    <property type="match status" value="1"/>
</dbReference>
<dbReference type="GO" id="GO:0008977">
    <property type="term" value="F:prephenate dehydrogenase (NAD+) activity"/>
    <property type="evidence" value="ECO:0007669"/>
    <property type="project" value="UniProtKB-EC"/>
</dbReference>
<evidence type="ECO:0000313" key="17">
    <source>
        <dbReference type="EMBL" id="SMG02150.1"/>
    </source>
</evidence>
<dbReference type="PROSITE" id="PS00104">
    <property type="entry name" value="EPSP_SYNTHASE_1"/>
    <property type="match status" value="1"/>
</dbReference>
<dbReference type="InterPro" id="IPR046826">
    <property type="entry name" value="PDH_N"/>
</dbReference>
<keyword evidence="11 14" id="KW-0057">Aromatic amino acid biosynthesis</keyword>
<dbReference type="Gene3D" id="3.40.50.720">
    <property type="entry name" value="NAD(P)-binding Rossmann-like Domain"/>
    <property type="match status" value="1"/>
</dbReference>
<dbReference type="SUPFAM" id="SSF51735">
    <property type="entry name" value="NAD(P)-binding Rossmann-fold domains"/>
    <property type="match status" value="1"/>
</dbReference>
<dbReference type="InterPro" id="IPR003099">
    <property type="entry name" value="Prephen_DH"/>
</dbReference>
<evidence type="ECO:0000313" key="18">
    <source>
        <dbReference type="Proteomes" id="UP000198460"/>
    </source>
</evidence>
<keyword evidence="6" id="KW-0827">Tyrosine biosynthesis</keyword>
<feature type="binding site" evidence="14">
    <location>
        <position position="494"/>
    </location>
    <ligand>
        <name>3-phosphoshikimate</name>
        <dbReference type="ChEBI" id="CHEBI:145989"/>
    </ligand>
</feature>
<evidence type="ECO:0000256" key="14">
    <source>
        <dbReference type="HAMAP-Rule" id="MF_00210"/>
    </source>
</evidence>
<dbReference type="PROSITE" id="PS00885">
    <property type="entry name" value="EPSP_SYNTHASE_2"/>
    <property type="match status" value="1"/>
</dbReference>
<evidence type="ECO:0000256" key="9">
    <source>
        <dbReference type="ARBA" id="ARBA00023002"/>
    </source>
</evidence>
<dbReference type="UniPathway" id="UPA00053">
    <property type="reaction ID" value="UER00089"/>
</dbReference>
<dbReference type="AlphaFoldDB" id="A0A238HAE1"/>
<dbReference type="InterPro" id="IPR046825">
    <property type="entry name" value="PDH_C"/>
</dbReference>
<dbReference type="GO" id="GO:0009423">
    <property type="term" value="P:chorismate biosynthetic process"/>
    <property type="evidence" value="ECO:0007669"/>
    <property type="project" value="UniProtKB-UniRule"/>
</dbReference>
<evidence type="ECO:0000256" key="12">
    <source>
        <dbReference type="ARBA" id="ARBA00044633"/>
    </source>
</evidence>
<evidence type="ECO:0000256" key="5">
    <source>
        <dbReference type="ARBA" id="ARBA00022490"/>
    </source>
</evidence>
<dbReference type="PANTHER" id="PTHR21090">
    <property type="entry name" value="AROM/DEHYDROQUINATE SYNTHASE"/>
    <property type="match status" value="1"/>
</dbReference>
<comment type="pathway">
    <text evidence="1 14">Metabolic intermediate biosynthesis; chorismate biosynthesis; chorismate from D-erythrose 4-phosphate and phosphoenolpyruvate: step 6/7.</text>
</comment>
<dbReference type="Gene3D" id="1.10.3660.10">
    <property type="entry name" value="6-phosphogluconate dehydrogenase C-terminal like domain"/>
    <property type="match status" value="1"/>
</dbReference>
<keyword evidence="10" id="KW-0520">NAD</keyword>
<dbReference type="SUPFAM" id="SSF48179">
    <property type="entry name" value="6-phosphogluconate dehydrogenase C-terminal domain-like"/>
    <property type="match status" value="1"/>
</dbReference>
<dbReference type="Proteomes" id="UP000198460">
    <property type="component" value="Unassembled WGS sequence"/>
</dbReference>
<dbReference type="FunFam" id="3.65.10.10:FF:000004">
    <property type="entry name" value="3-phosphoshikimate 1-carboxyvinyltransferase"/>
    <property type="match status" value="1"/>
</dbReference>
<feature type="region of interest" description="Disordered" evidence="15">
    <location>
        <begin position="295"/>
        <end position="323"/>
    </location>
</feature>
<dbReference type="InterPro" id="IPR036291">
    <property type="entry name" value="NAD(P)-bd_dom_sf"/>
</dbReference>
<dbReference type="FunFam" id="3.40.50.720:FF:000208">
    <property type="entry name" value="Prephenate dehydrogenase"/>
    <property type="match status" value="1"/>
</dbReference>
<comment type="subcellular location">
    <subcellularLocation>
        <location evidence="14">Cytoplasm</location>
    </subcellularLocation>
</comment>
<comment type="function">
    <text evidence="14">Catalyzes the transfer of the enolpyruvyl moiety of phosphoenolpyruvate (PEP) to the 5-hydroxyl of shikimate-3-phosphate (S3P) to produce enolpyruvyl shikimate-3-phosphate and inorganic phosphate.</text>
</comment>
<feature type="active site" description="Proton acceptor" evidence="14">
    <location>
        <position position="644"/>
    </location>
</feature>
<comment type="catalytic activity">
    <reaction evidence="13">
        <text>prephenate + NAD(+) = 3-(4-hydroxyphenyl)pyruvate + CO2 + NADH</text>
        <dbReference type="Rhea" id="RHEA:13869"/>
        <dbReference type="ChEBI" id="CHEBI:16526"/>
        <dbReference type="ChEBI" id="CHEBI:29934"/>
        <dbReference type="ChEBI" id="CHEBI:36242"/>
        <dbReference type="ChEBI" id="CHEBI:57540"/>
        <dbReference type="ChEBI" id="CHEBI:57945"/>
        <dbReference type="EC" id="1.3.1.12"/>
    </reaction>
</comment>
<dbReference type="GO" id="GO:0006571">
    <property type="term" value="P:tyrosine biosynthetic process"/>
    <property type="evidence" value="ECO:0007669"/>
    <property type="project" value="UniProtKB-KW"/>
</dbReference>
<keyword evidence="7 14" id="KW-0028">Amino-acid biosynthesis</keyword>
<dbReference type="FunFam" id="1.10.3660.10:FF:000003">
    <property type="entry name" value="Prephenate dehydrogenase"/>
    <property type="match status" value="1"/>
</dbReference>
<feature type="binding site" evidence="14">
    <location>
        <position position="445"/>
    </location>
    <ligand>
        <name>phosphoenolpyruvate</name>
        <dbReference type="ChEBI" id="CHEBI:58702"/>
    </ligand>
</feature>
<evidence type="ECO:0000256" key="6">
    <source>
        <dbReference type="ARBA" id="ARBA00022498"/>
    </source>
</evidence>
<feature type="binding site" evidence="14">
    <location>
        <position position="347"/>
    </location>
    <ligand>
        <name>3-phosphoshikimate</name>
        <dbReference type="ChEBI" id="CHEBI:145989"/>
    </ligand>
</feature>
<comment type="catalytic activity">
    <reaction evidence="12">
        <text>3-phosphoshikimate + phosphoenolpyruvate = 5-O-(1-carboxyvinyl)-3-phosphoshikimate + phosphate</text>
        <dbReference type="Rhea" id="RHEA:21256"/>
        <dbReference type="ChEBI" id="CHEBI:43474"/>
        <dbReference type="ChEBI" id="CHEBI:57701"/>
        <dbReference type="ChEBI" id="CHEBI:58702"/>
        <dbReference type="ChEBI" id="CHEBI:145989"/>
        <dbReference type="EC" id="2.5.1.19"/>
    </reaction>
    <physiologicalReaction direction="left-to-right" evidence="12">
        <dbReference type="Rhea" id="RHEA:21257"/>
    </physiologicalReaction>
</comment>
<evidence type="ECO:0000256" key="3">
    <source>
        <dbReference type="ARBA" id="ARBA00007964"/>
    </source>
</evidence>
<feature type="binding site" evidence="14">
    <location>
        <position position="718"/>
    </location>
    <ligand>
        <name>phosphoenolpyruvate</name>
        <dbReference type="ChEBI" id="CHEBI:58702"/>
    </ligand>
</feature>
<evidence type="ECO:0000256" key="10">
    <source>
        <dbReference type="ARBA" id="ARBA00023027"/>
    </source>
</evidence>
<comment type="similarity">
    <text evidence="4 14">Belongs to the EPSP synthase family.</text>
</comment>
<feature type="binding site" evidence="14">
    <location>
        <position position="351"/>
    </location>
    <ligand>
        <name>3-phosphoshikimate</name>
        <dbReference type="ChEBI" id="CHEBI:145989"/>
    </ligand>
</feature>
<dbReference type="InterPro" id="IPR023193">
    <property type="entry name" value="EPSP_synthase_CS"/>
</dbReference>
<dbReference type="InterPro" id="IPR006264">
    <property type="entry name" value="EPSP_synthase"/>
</dbReference>
<dbReference type="GO" id="GO:0070403">
    <property type="term" value="F:NAD+ binding"/>
    <property type="evidence" value="ECO:0007669"/>
    <property type="project" value="InterPro"/>
</dbReference>
<feature type="binding site" evidence="14">
    <location>
        <position position="671"/>
    </location>
    <ligand>
        <name>3-phosphoshikimate</name>
        <dbReference type="ChEBI" id="CHEBI:145989"/>
    </ligand>
</feature>
<dbReference type="FunFam" id="3.65.10.10:FF:000003">
    <property type="entry name" value="3-phosphoshikimate 1-carboxyvinyltransferase"/>
    <property type="match status" value="1"/>
</dbReference>
<dbReference type="InterPro" id="IPR008927">
    <property type="entry name" value="6-PGluconate_DH-like_C_sf"/>
</dbReference>
<name>A0A238HAE1_9BURK</name>
<dbReference type="PROSITE" id="PS51176">
    <property type="entry name" value="PDH_ADH"/>
    <property type="match status" value="1"/>
</dbReference>
<dbReference type="EMBL" id="FXAN01000091">
    <property type="protein sequence ID" value="SMG02150.1"/>
    <property type="molecule type" value="Genomic_DNA"/>
</dbReference>
<evidence type="ECO:0000256" key="2">
    <source>
        <dbReference type="ARBA" id="ARBA00005067"/>
    </source>
</evidence>
<dbReference type="Gene3D" id="3.65.10.10">
    <property type="entry name" value="Enolpyruvate transferase domain"/>
    <property type="match status" value="2"/>
</dbReference>
<reference evidence="17 18" key="1">
    <citation type="submission" date="2017-04" db="EMBL/GenBank/DDBJ databases">
        <authorList>
            <person name="Afonso C.L."/>
            <person name="Miller P.J."/>
            <person name="Scott M.A."/>
            <person name="Spackman E."/>
            <person name="Goraichik I."/>
            <person name="Dimitrov K.M."/>
            <person name="Suarez D.L."/>
            <person name="Swayne D.E."/>
        </authorList>
    </citation>
    <scope>NUCLEOTIDE SEQUENCE [LARGE SCALE GENOMIC DNA]</scope>
    <source>
        <strain evidence="17">LMG 28154</strain>
    </source>
</reference>
<comment type="subunit">
    <text evidence="14">Monomer.</text>
</comment>
<feature type="binding site" evidence="14">
    <location>
        <position position="494"/>
    </location>
    <ligand>
        <name>phosphoenolpyruvate</name>
        <dbReference type="ChEBI" id="CHEBI:58702"/>
    </ligand>
</feature>
<feature type="binding site" evidence="14">
    <location>
        <position position="644"/>
    </location>
    <ligand>
        <name>3-phosphoshikimate</name>
        <dbReference type="ChEBI" id="CHEBI:145989"/>
    </ligand>
</feature>
<dbReference type="InterPro" id="IPR001986">
    <property type="entry name" value="Enolpyruvate_Tfrase_dom"/>
</dbReference>
<evidence type="ECO:0000256" key="4">
    <source>
        <dbReference type="ARBA" id="ARBA00009948"/>
    </source>
</evidence>
<dbReference type="GO" id="GO:0003866">
    <property type="term" value="F:3-phosphoshikimate 1-carboxyvinyltransferase activity"/>
    <property type="evidence" value="ECO:0007669"/>
    <property type="project" value="UniProtKB-UniRule"/>
</dbReference>
<dbReference type="Pfam" id="PF00275">
    <property type="entry name" value="EPSP_synthase"/>
    <property type="match status" value="1"/>
</dbReference>
<feature type="binding site" evidence="14">
    <location>
        <position position="417"/>
    </location>
    <ligand>
        <name>phosphoenolpyruvate</name>
        <dbReference type="ChEBI" id="CHEBI:58702"/>
    </ligand>
</feature>
<comment type="similarity">
    <text evidence="3">Belongs to the prephenate/arogenate dehydrogenase family.</text>
</comment>
<feature type="compositionally biased region" description="Low complexity" evidence="15">
    <location>
        <begin position="299"/>
        <end position="317"/>
    </location>
</feature>
<dbReference type="PANTHER" id="PTHR21090:SF5">
    <property type="entry name" value="PENTAFUNCTIONAL AROM POLYPEPTIDE"/>
    <property type="match status" value="1"/>
</dbReference>
<feature type="binding site" evidence="14">
    <location>
        <position position="743"/>
    </location>
    <ligand>
        <name>phosphoenolpyruvate</name>
        <dbReference type="ChEBI" id="CHEBI:58702"/>
    </ligand>
</feature>
<gene>
    <name evidence="14" type="primary">aroA</name>
    <name evidence="17" type="ORF">BSIN_4916</name>
</gene>
<comment type="pathway">
    <text evidence="2">Amino-acid biosynthesis; L-tyrosine biosynthesis; (4-hydroxyphenyl)pyruvate from prephenate (NAD(+) route): step 1/1.</text>
</comment>
<proteinExistence type="inferred from homology"/>
<dbReference type="SUPFAM" id="SSF55205">
    <property type="entry name" value="EPT/RTPC-like"/>
    <property type="match status" value="1"/>
</dbReference>
<dbReference type="GO" id="GO:0005737">
    <property type="term" value="C:cytoplasm"/>
    <property type="evidence" value="ECO:0007669"/>
    <property type="project" value="UniProtKB-SubCell"/>
</dbReference>
<evidence type="ECO:0000256" key="15">
    <source>
        <dbReference type="SAM" id="MobiDB-lite"/>
    </source>
</evidence>
<feature type="binding site" evidence="14">
    <location>
        <position position="346"/>
    </location>
    <ligand>
        <name>3-phosphoshikimate</name>
        <dbReference type="ChEBI" id="CHEBI:145989"/>
    </ligand>
</feature>
<feature type="binding site" evidence="14">
    <location>
        <position position="523"/>
    </location>
    <ligand>
        <name>3-phosphoshikimate</name>
        <dbReference type="ChEBI" id="CHEBI:145989"/>
    </ligand>
</feature>
<sequence length="758" mass="79383">MSGFSFDKLVIFGVGLIGGSLALALRERAAGGAREVIGVGRGAASIERALALRVIDRAAMLDDDAQLRAALAGADVVLLAAPVAQTQPLLARIAPFLDASTIVTDAGSTKSDVVAAARAVLGARVGQFVPGHPIAGRESSGVGAALADLYVGRNVVLCALPENAPSALARIESMWRAAGADVRAMSAAQHDRVFAAVSHLPHVLSFALVEQILGESDAELKFSYAAGGFRDFTRIAASSPEMWRDVCLANRDALLDELDAYARVLARLRAAIDTRDGAALEAVFARSRAARASWRERGAPAARPAGAASGAHPARLASPGTGSHMEHLDLGPFSRAQGTVRLPGSKSISNRVLLLAALAEGDTTVTNLLDSDDTRVMLDALGKLGVKLVRDGDTCVVTGTRGAFTAKSADLFLGNAGTAVRPLTAALAVNGGDYRIHGVPRMHERPIGDLVDGLRQIGARIDYEGNDGFPPLRIKPGAIAVDAPIRVRGDVSSQFLTALLMTLPLVKAKDGASVVEIDGELISKPYIDITIKLMARFGVHVERDGWQRFTVPAGVRYQSPGAIMVEGDASSASYFLAAGALGGGPLRVEGVGRASIQGDVGFASALMQMGANVTMGDDWIEVRGIGHDHGKLEPIDMDFNLIPDAAMTIAVAALFADGTSTLRNIGSWRVKETDRIAAMAAELRKVGATVGEGADYLVVTPPAKLTPNASIDTYDDHRMAMCFSLVSLGGVPVRINDPKCVGKTFPDYFDRFLALAKA</sequence>
<evidence type="ECO:0000256" key="13">
    <source>
        <dbReference type="ARBA" id="ARBA00049260"/>
    </source>
</evidence>
<feature type="binding site" evidence="14">
    <location>
        <position position="493"/>
    </location>
    <ligand>
        <name>3-phosphoshikimate</name>
        <dbReference type="ChEBI" id="CHEBI:145989"/>
    </ligand>
</feature>
<dbReference type="GO" id="GO:0004665">
    <property type="term" value="F:prephenate dehydrogenase (NADP+) activity"/>
    <property type="evidence" value="ECO:0007669"/>
    <property type="project" value="InterPro"/>
</dbReference>
<feature type="binding site" evidence="14">
    <location>
        <position position="492"/>
    </location>
    <ligand>
        <name>3-phosphoshikimate</name>
        <dbReference type="ChEBI" id="CHEBI:145989"/>
    </ligand>
</feature>
<dbReference type="Pfam" id="PF02153">
    <property type="entry name" value="PDH_N"/>
    <property type="match status" value="1"/>
</dbReference>
<dbReference type="InterPro" id="IPR036968">
    <property type="entry name" value="Enolpyruvate_Tfrase_sf"/>
</dbReference>
<accession>A0A238HAE1</accession>
<organism evidence="17 18">
    <name type="scientific">Burkholderia singularis</name>
    <dbReference type="NCBI Taxonomy" id="1503053"/>
    <lineage>
        <taxon>Bacteria</taxon>
        <taxon>Pseudomonadati</taxon>
        <taxon>Pseudomonadota</taxon>
        <taxon>Betaproteobacteria</taxon>
        <taxon>Burkholderiales</taxon>
        <taxon>Burkholderiaceae</taxon>
        <taxon>Burkholderia</taxon>
        <taxon>pseudomallei group</taxon>
    </lineage>
</organism>
<evidence type="ECO:0000256" key="7">
    <source>
        <dbReference type="ARBA" id="ARBA00022605"/>
    </source>
</evidence>
<feature type="domain" description="Prephenate/arogenate dehydrogenase" evidence="16">
    <location>
        <begin position="7"/>
        <end position="302"/>
    </location>
</feature>
<dbReference type="NCBIfam" id="TIGR01356">
    <property type="entry name" value="aroA"/>
    <property type="match status" value="1"/>
</dbReference>
<feature type="binding site" evidence="14">
    <location>
        <position position="346"/>
    </location>
    <ligand>
        <name>phosphoenolpyruvate</name>
        <dbReference type="ChEBI" id="CHEBI:58702"/>
    </ligand>
</feature>
<evidence type="ECO:0000256" key="8">
    <source>
        <dbReference type="ARBA" id="ARBA00022679"/>
    </source>
</evidence>
<evidence type="ECO:0000256" key="1">
    <source>
        <dbReference type="ARBA" id="ARBA00004811"/>
    </source>
</evidence>